<evidence type="ECO:0000256" key="3">
    <source>
        <dbReference type="ARBA" id="ARBA00022722"/>
    </source>
</evidence>
<evidence type="ECO:0000256" key="8">
    <source>
        <dbReference type="HAMAP-Rule" id="MF_00009"/>
    </source>
</evidence>
<evidence type="ECO:0000256" key="5">
    <source>
        <dbReference type="ARBA" id="ARBA00022759"/>
    </source>
</evidence>
<evidence type="ECO:0000313" key="9">
    <source>
        <dbReference type="EMBL" id="ODN44096.1"/>
    </source>
</evidence>
<comment type="subcellular location">
    <subcellularLocation>
        <location evidence="8">Cytoplasm</location>
    </subcellularLocation>
</comment>
<keyword evidence="6 8" id="KW-0378">Hydrolase</keyword>
<comment type="function">
    <text evidence="8">Single strand-specific metallo-endoribonuclease involved in late-stage 70S ribosome quality control and in maturation of the 3' terminus of the 16S rRNA.</text>
</comment>
<feature type="binding site" evidence="8">
    <location>
        <position position="130"/>
    </location>
    <ligand>
        <name>Zn(2+)</name>
        <dbReference type="ChEBI" id="CHEBI:29105"/>
        <note>catalytic</note>
    </ligand>
</feature>
<reference evidence="9 10" key="1">
    <citation type="submission" date="2016-08" db="EMBL/GenBank/DDBJ databases">
        <title>Draft genome sequence of Candidatus Piscirickettsia litoralis, from seawater.</title>
        <authorList>
            <person name="Wan X."/>
            <person name="Lee A.J."/>
            <person name="Hou S."/>
            <person name="Donachie S.P."/>
        </authorList>
    </citation>
    <scope>NUCLEOTIDE SEQUENCE [LARGE SCALE GENOMIC DNA]</scope>
    <source>
        <strain evidence="9 10">Y2</strain>
    </source>
</reference>
<keyword evidence="3 8" id="KW-0540">Nuclease</keyword>
<dbReference type="EMBL" id="MDTU01000001">
    <property type="protein sequence ID" value="ODN44096.1"/>
    <property type="molecule type" value="Genomic_DNA"/>
</dbReference>
<comment type="similarity">
    <text evidence="1 8">Belongs to the endoribonuclease YbeY family.</text>
</comment>
<protein>
    <recommendedName>
        <fullName evidence="8">Endoribonuclease YbeY</fullName>
        <ecNumber evidence="8">3.1.-.-</ecNumber>
    </recommendedName>
</protein>
<keyword evidence="7 8" id="KW-0862">Zinc</keyword>
<keyword evidence="2 8" id="KW-0690">Ribosome biogenesis</keyword>
<feature type="binding site" evidence="8">
    <location>
        <position position="136"/>
    </location>
    <ligand>
        <name>Zn(2+)</name>
        <dbReference type="ChEBI" id="CHEBI:29105"/>
        <note>catalytic</note>
    </ligand>
</feature>
<organism evidence="9 10">
    <name type="scientific">Piscirickettsia litoralis</name>
    <dbReference type="NCBI Taxonomy" id="1891921"/>
    <lineage>
        <taxon>Bacteria</taxon>
        <taxon>Pseudomonadati</taxon>
        <taxon>Pseudomonadota</taxon>
        <taxon>Gammaproteobacteria</taxon>
        <taxon>Thiotrichales</taxon>
        <taxon>Piscirickettsiaceae</taxon>
        <taxon>Piscirickettsia</taxon>
    </lineage>
</organism>
<keyword evidence="4 8" id="KW-0479">Metal-binding</keyword>
<gene>
    <name evidence="8" type="primary">ybeY</name>
    <name evidence="9" type="ORF">BGC07_12780</name>
</gene>
<evidence type="ECO:0000256" key="2">
    <source>
        <dbReference type="ARBA" id="ARBA00022517"/>
    </source>
</evidence>
<name>A0ABX3A5G3_9GAMM</name>
<evidence type="ECO:0000256" key="7">
    <source>
        <dbReference type="ARBA" id="ARBA00022833"/>
    </source>
</evidence>
<dbReference type="PANTHER" id="PTHR46986">
    <property type="entry name" value="ENDORIBONUCLEASE YBEY, CHLOROPLASTIC"/>
    <property type="match status" value="1"/>
</dbReference>
<feature type="binding site" evidence="8">
    <location>
        <position position="126"/>
    </location>
    <ligand>
        <name>Zn(2+)</name>
        <dbReference type="ChEBI" id="CHEBI:29105"/>
        <note>catalytic</note>
    </ligand>
</feature>
<evidence type="ECO:0000256" key="1">
    <source>
        <dbReference type="ARBA" id="ARBA00010875"/>
    </source>
</evidence>
<sequence length="170" mass="19312">MQSETESMDLEIEFQNMLASDDDASLKDLPSEEKMTSWIKQVLQKNQRNQAELCVRIVAEGEIQDLNATYRQKNKPTNVLSFPAELPEEIKSPLLGDIVICKAIVEQEAVVQEKSLEAHWAHMLVHGVLHLLGFDHIDDKEAEAMEALEIDILMQLGYSNPYQQKEVPPL</sequence>
<proteinExistence type="inferred from homology"/>
<dbReference type="HAMAP" id="MF_00009">
    <property type="entry name" value="Endoribonucl_YbeY"/>
    <property type="match status" value="1"/>
</dbReference>
<dbReference type="InterPro" id="IPR002036">
    <property type="entry name" value="YbeY"/>
</dbReference>
<dbReference type="NCBIfam" id="TIGR00043">
    <property type="entry name" value="rRNA maturation RNase YbeY"/>
    <property type="match status" value="1"/>
</dbReference>
<evidence type="ECO:0000256" key="4">
    <source>
        <dbReference type="ARBA" id="ARBA00022723"/>
    </source>
</evidence>
<accession>A0ABX3A5G3</accession>
<comment type="caution">
    <text evidence="9">The sequence shown here is derived from an EMBL/GenBank/DDBJ whole genome shotgun (WGS) entry which is preliminary data.</text>
</comment>
<keyword evidence="10" id="KW-1185">Reference proteome</keyword>
<dbReference type="Proteomes" id="UP000094329">
    <property type="component" value="Unassembled WGS sequence"/>
</dbReference>
<dbReference type="EC" id="3.1.-.-" evidence="8"/>
<dbReference type="PROSITE" id="PS01306">
    <property type="entry name" value="UPF0054"/>
    <property type="match status" value="1"/>
</dbReference>
<evidence type="ECO:0000313" key="10">
    <source>
        <dbReference type="Proteomes" id="UP000094329"/>
    </source>
</evidence>
<dbReference type="SUPFAM" id="SSF55486">
    <property type="entry name" value="Metalloproteases ('zincins'), catalytic domain"/>
    <property type="match status" value="1"/>
</dbReference>
<dbReference type="Pfam" id="PF02130">
    <property type="entry name" value="YbeY"/>
    <property type="match status" value="1"/>
</dbReference>
<dbReference type="InterPro" id="IPR023091">
    <property type="entry name" value="MetalPrtase_cat_dom_sf_prd"/>
</dbReference>
<keyword evidence="8" id="KW-0698">rRNA processing</keyword>
<keyword evidence="5 8" id="KW-0255">Endonuclease</keyword>
<dbReference type="InterPro" id="IPR020549">
    <property type="entry name" value="YbeY_CS"/>
</dbReference>
<dbReference type="Gene3D" id="3.40.390.30">
    <property type="entry name" value="Metalloproteases ('zincins'), catalytic domain"/>
    <property type="match status" value="1"/>
</dbReference>
<comment type="cofactor">
    <cofactor evidence="8">
        <name>Zn(2+)</name>
        <dbReference type="ChEBI" id="CHEBI:29105"/>
    </cofactor>
    <text evidence="8">Binds 1 zinc ion.</text>
</comment>
<keyword evidence="8" id="KW-0963">Cytoplasm</keyword>
<evidence type="ECO:0000256" key="6">
    <source>
        <dbReference type="ARBA" id="ARBA00022801"/>
    </source>
</evidence>
<dbReference type="PANTHER" id="PTHR46986:SF1">
    <property type="entry name" value="ENDORIBONUCLEASE YBEY, CHLOROPLASTIC"/>
    <property type="match status" value="1"/>
</dbReference>